<organism evidence="1">
    <name type="scientific">[Ruminococcus] torques</name>
    <dbReference type="NCBI Taxonomy" id="33039"/>
    <lineage>
        <taxon>Bacteria</taxon>
        <taxon>Bacillati</taxon>
        <taxon>Bacillota</taxon>
        <taxon>Clostridia</taxon>
        <taxon>Lachnospirales</taxon>
        <taxon>Lachnospiraceae</taxon>
        <taxon>Mediterraneibacter</taxon>
    </lineage>
</organism>
<accession>A0A6N3EKN2</accession>
<reference evidence="1" key="1">
    <citation type="submission" date="2019-11" db="EMBL/GenBank/DDBJ databases">
        <authorList>
            <person name="Feng L."/>
        </authorList>
    </citation>
    <scope>NUCLEOTIDE SEQUENCE</scope>
    <source>
        <strain evidence="1">RtorquesLFYP15</strain>
    </source>
</reference>
<evidence type="ECO:0000313" key="1">
    <source>
        <dbReference type="EMBL" id="VYU40464.1"/>
    </source>
</evidence>
<sequence length="49" mass="6023">MTMEQYYRWINTKAGKKIKDFMNRLIPGLMPEPVPVRVPVRQEDRYNRR</sequence>
<dbReference type="AlphaFoldDB" id="A0A6N3EKN2"/>
<gene>
    <name evidence="1" type="ORF">RTLFYP15_02327</name>
</gene>
<proteinExistence type="predicted"/>
<dbReference type="EMBL" id="CACRUQ010000024">
    <property type="protein sequence ID" value="VYU40464.1"/>
    <property type="molecule type" value="Genomic_DNA"/>
</dbReference>
<name>A0A6N3EKN2_9FIRM</name>
<protein>
    <submittedName>
        <fullName evidence="1">Uncharacterized protein</fullName>
    </submittedName>
</protein>
<dbReference type="RefSeq" id="WP_412347957.1">
    <property type="nucleotide sequence ID" value="NZ_CACRUQ010000024.1"/>
</dbReference>